<proteinExistence type="predicted"/>
<sequence>MGIAILVALDAVQVFSYKGVIASTCASETSSRSRLLCEVGDAMLRIFPTQAQAAVLGIAIGCFAAAQLLLAWLLIKPLILKNFQHRIDR</sequence>
<reference evidence="2" key="1">
    <citation type="journal article" date="2010" name="Nature">
        <title>The dynamic genome of Hydra.</title>
        <authorList>
            <person name="Chapman J.A."/>
            <person name="Kirkness E.F."/>
            <person name="Simakov O."/>
            <person name="Hampson S.E."/>
            <person name="Mitros T."/>
            <person name="Weinmaier T."/>
            <person name="Rattei T."/>
            <person name="Balasubramanian P.G."/>
            <person name="Borman J."/>
            <person name="Busam D."/>
            <person name="Disbennett K."/>
            <person name="Pfannkoch C."/>
            <person name="Sumin N."/>
            <person name="Sutton G."/>
            <person name="Viswanathan L."/>
            <person name="Walenz B."/>
            <person name="Goodstein D.M."/>
            <person name="Hellsten U."/>
            <person name="Kawashima T."/>
            <person name="Prochnik S.E."/>
            <person name="Putnam N.H."/>
            <person name="Shu S."/>
            <person name="Blumberg B."/>
            <person name="Dana C.E."/>
            <person name="Gee L."/>
            <person name="Kibler D.F."/>
            <person name="Law L."/>
            <person name="Lindgens D."/>
            <person name="Martinez D.E."/>
            <person name="Peng J."/>
            <person name="Wigge P.A."/>
            <person name="Bertulat B."/>
            <person name="Guder C."/>
            <person name="Nakamura Y."/>
            <person name="Ozbek S."/>
            <person name="Watanabe H."/>
            <person name="Khalturin K."/>
            <person name="Hemmrich G."/>
            <person name="Franke A."/>
            <person name="Augustin R."/>
            <person name="Fraune S."/>
            <person name="Hayakawa E."/>
            <person name="Hayakawa S."/>
            <person name="Hirose M."/>
            <person name="Hwang J."/>
            <person name="Ikeo K."/>
            <person name="Nishimiya-Fujisawa C."/>
            <person name="Ogura A."/>
            <person name="Takahashi T."/>
            <person name="Steinmetz P.R."/>
            <person name="Zhang X."/>
            <person name="Aufschnaiter R."/>
            <person name="Eder M.K."/>
            <person name="Gorny A.K."/>
            <person name="Salvenmoser W."/>
            <person name="Heimberg A.M."/>
            <person name="Wheeler B.M."/>
            <person name="Peterson K.J."/>
            <person name="Boettger A."/>
            <person name="Tischler P."/>
            <person name="Wolf A."/>
            <person name="Gojobori T."/>
            <person name="Remington K.A."/>
            <person name="Strausberg R.L."/>
            <person name="Venter J."/>
            <person name="Technau U."/>
            <person name="Hobmayer B."/>
            <person name="Bosch T.C."/>
            <person name="Holstein T.W."/>
            <person name="Fujisawa T."/>
            <person name="Bode H.R."/>
            <person name="David C.N."/>
            <person name="Rokhsar D.S."/>
            <person name="Steele R.E."/>
        </authorList>
    </citation>
    <scope>NUCLEOTIDE SEQUENCE</scope>
</reference>
<name>C9YAI3_CURXX</name>
<gene>
    <name evidence="2" type="ORF">Csp_A11340</name>
</gene>
<accession>C9YAI3</accession>
<protein>
    <submittedName>
        <fullName evidence="2">Uncharacterized protein</fullName>
    </submittedName>
</protein>
<dbReference type="EMBL" id="FN543104">
    <property type="protein sequence ID" value="CBA29277.1"/>
    <property type="molecule type" value="Genomic_DNA"/>
</dbReference>
<keyword evidence="1" id="KW-0472">Membrane</keyword>
<keyword evidence="1" id="KW-1133">Transmembrane helix</keyword>
<evidence type="ECO:0000256" key="1">
    <source>
        <dbReference type="SAM" id="Phobius"/>
    </source>
</evidence>
<keyword evidence="1" id="KW-0812">Transmembrane</keyword>
<feature type="transmembrane region" description="Helical" evidence="1">
    <location>
        <begin position="53"/>
        <end position="75"/>
    </location>
</feature>
<organism evidence="2">
    <name type="scientific">Curvibacter symbiont subsp. Hydra magnipapillata</name>
    <dbReference type="NCBI Taxonomy" id="667019"/>
    <lineage>
        <taxon>Bacteria</taxon>
        <taxon>Pseudomonadati</taxon>
        <taxon>Pseudomonadota</taxon>
        <taxon>Betaproteobacteria</taxon>
        <taxon>Burkholderiales</taxon>
        <taxon>Comamonadaceae</taxon>
        <taxon>Curvibacter</taxon>
    </lineage>
</organism>
<dbReference type="AlphaFoldDB" id="C9YAI3"/>
<evidence type="ECO:0000313" key="2">
    <source>
        <dbReference type="EMBL" id="CBA29277.1"/>
    </source>
</evidence>